<feature type="compositionally biased region" description="Pro residues" evidence="1">
    <location>
        <begin position="1"/>
        <end position="10"/>
    </location>
</feature>
<evidence type="ECO:0000313" key="2">
    <source>
        <dbReference type="EMBL" id="KAK4121949.1"/>
    </source>
</evidence>
<feature type="region of interest" description="Disordered" evidence="1">
    <location>
        <begin position="1"/>
        <end position="57"/>
    </location>
</feature>
<dbReference type="RefSeq" id="XP_062645720.1">
    <property type="nucleotide sequence ID" value="XM_062793318.1"/>
</dbReference>
<gene>
    <name evidence="2" type="ORF">N657DRAFT_647458</name>
</gene>
<proteinExistence type="predicted"/>
<dbReference type="AlphaFoldDB" id="A0AAN6TWR8"/>
<dbReference type="Proteomes" id="UP001302602">
    <property type="component" value="Unassembled WGS sequence"/>
</dbReference>
<reference evidence="2" key="1">
    <citation type="journal article" date="2023" name="Mol. Phylogenet. Evol.">
        <title>Genome-scale phylogeny and comparative genomics of the fungal order Sordariales.</title>
        <authorList>
            <person name="Hensen N."/>
            <person name="Bonometti L."/>
            <person name="Westerberg I."/>
            <person name="Brannstrom I.O."/>
            <person name="Guillou S."/>
            <person name="Cros-Aarteil S."/>
            <person name="Calhoun S."/>
            <person name="Haridas S."/>
            <person name="Kuo A."/>
            <person name="Mondo S."/>
            <person name="Pangilinan J."/>
            <person name="Riley R."/>
            <person name="LaButti K."/>
            <person name="Andreopoulos B."/>
            <person name="Lipzen A."/>
            <person name="Chen C."/>
            <person name="Yan M."/>
            <person name="Daum C."/>
            <person name="Ng V."/>
            <person name="Clum A."/>
            <person name="Steindorff A."/>
            <person name="Ohm R.A."/>
            <person name="Martin F."/>
            <person name="Silar P."/>
            <person name="Natvig D.O."/>
            <person name="Lalanne C."/>
            <person name="Gautier V."/>
            <person name="Ament-Velasquez S.L."/>
            <person name="Kruys A."/>
            <person name="Hutchinson M.I."/>
            <person name="Powell A.J."/>
            <person name="Barry K."/>
            <person name="Miller A.N."/>
            <person name="Grigoriev I.V."/>
            <person name="Debuchy R."/>
            <person name="Gladieux P."/>
            <person name="Hiltunen Thoren M."/>
            <person name="Johannesson H."/>
        </authorList>
    </citation>
    <scope>NUCLEOTIDE SEQUENCE</scope>
    <source>
        <strain evidence="2">CBS 731.68</strain>
    </source>
</reference>
<feature type="compositionally biased region" description="Polar residues" evidence="1">
    <location>
        <begin position="15"/>
        <end position="25"/>
    </location>
</feature>
<sequence length="57" mass="6015">MAAPETPSPSIPKASHQSHGAQTPPNGLGCTDVFPRPGEKAWPQLPSLHQPLAHDEP</sequence>
<protein>
    <submittedName>
        <fullName evidence="2">Uncharacterized protein</fullName>
    </submittedName>
</protein>
<name>A0AAN6TWR8_9PEZI</name>
<evidence type="ECO:0000256" key="1">
    <source>
        <dbReference type="SAM" id="MobiDB-lite"/>
    </source>
</evidence>
<keyword evidence="3" id="KW-1185">Reference proteome</keyword>
<organism evidence="2 3">
    <name type="scientific">Parathielavia appendiculata</name>
    <dbReference type="NCBI Taxonomy" id="2587402"/>
    <lineage>
        <taxon>Eukaryota</taxon>
        <taxon>Fungi</taxon>
        <taxon>Dikarya</taxon>
        <taxon>Ascomycota</taxon>
        <taxon>Pezizomycotina</taxon>
        <taxon>Sordariomycetes</taxon>
        <taxon>Sordariomycetidae</taxon>
        <taxon>Sordariales</taxon>
        <taxon>Chaetomiaceae</taxon>
        <taxon>Parathielavia</taxon>
    </lineage>
</organism>
<evidence type="ECO:0000313" key="3">
    <source>
        <dbReference type="Proteomes" id="UP001302602"/>
    </source>
</evidence>
<dbReference type="GeneID" id="87830087"/>
<accession>A0AAN6TWR8</accession>
<comment type="caution">
    <text evidence="2">The sequence shown here is derived from an EMBL/GenBank/DDBJ whole genome shotgun (WGS) entry which is preliminary data.</text>
</comment>
<reference evidence="2" key="2">
    <citation type="submission" date="2023-05" db="EMBL/GenBank/DDBJ databases">
        <authorList>
            <consortium name="Lawrence Berkeley National Laboratory"/>
            <person name="Steindorff A."/>
            <person name="Hensen N."/>
            <person name="Bonometti L."/>
            <person name="Westerberg I."/>
            <person name="Brannstrom I.O."/>
            <person name="Guillou S."/>
            <person name="Cros-Aarteil S."/>
            <person name="Calhoun S."/>
            <person name="Haridas S."/>
            <person name="Kuo A."/>
            <person name="Mondo S."/>
            <person name="Pangilinan J."/>
            <person name="Riley R."/>
            <person name="Labutti K."/>
            <person name="Andreopoulos B."/>
            <person name="Lipzen A."/>
            <person name="Chen C."/>
            <person name="Yanf M."/>
            <person name="Daum C."/>
            <person name="Ng V."/>
            <person name="Clum A."/>
            <person name="Ohm R."/>
            <person name="Martin F."/>
            <person name="Silar P."/>
            <person name="Natvig D."/>
            <person name="Lalanne C."/>
            <person name="Gautier V."/>
            <person name="Ament-Velasquez S.L."/>
            <person name="Kruys A."/>
            <person name="Hutchinson M.I."/>
            <person name="Powell A.J."/>
            <person name="Barry K."/>
            <person name="Miller A.N."/>
            <person name="Grigoriev I.V."/>
            <person name="Debuchy R."/>
            <person name="Gladieux P."/>
            <person name="Thoren M.H."/>
            <person name="Johannesson H."/>
        </authorList>
    </citation>
    <scope>NUCLEOTIDE SEQUENCE</scope>
    <source>
        <strain evidence="2">CBS 731.68</strain>
    </source>
</reference>
<dbReference type="EMBL" id="MU853232">
    <property type="protein sequence ID" value="KAK4121949.1"/>
    <property type="molecule type" value="Genomic_DNA"/>
</dbReference>